<dbReference type="EMBL" id="CP022386">
    <property type="protein sequence ID" value="ATA85829.1"/>
    <property type="molecule type" value="Genomic_DNA"/>
</dbReference>
<name>A0A250FL04_9FLAO</name>
<evidence type="ECO:0000313" key="3">
    <source>
        <dbReference type="Proteomes" id="UP000217250"/>
    </source>
</evidence>
<dbReference type="PROSITE" id="PS51257">
    <property type="entry name" value="PROKAR_LIPOPROTEIN"/>
    <property type="match status" value="1"/>
</dbReference>
<accession>A0A250FL04</accession>
<gene>
    <name evidence="2" type="ORF">CGC50_00860</name>
</gene>
<feature type="compositionally biased region" description="Polar residues" evidence="1">
    <location>
        <begin position="94"/>
        <end position="104"/>
    </location>
</feature>
<dbReference type="AlphaFoldDB" id="A0A250FL04"/>
<evidence type="ECO:0000313" key="2">
    <source>
        <dbReference type="EMBL" id="ATA85829.1"/>
    </source>
</evidence>
<reference evidence="3" key="1">
    <citation type="submission" date="2017-06" db="EMBL/GenBank/DDBJ databases">
        <title>Capnocytophaga spp. assemblies.</title>
        <authorList>
            <person name="Gulvik C.A."/>
        </authorList>
    </citation>
    <scope>NUCLEOTIDE SEQUENCE [LARGE SCALE GENOMIC DNA]</scope>
    <source>
        <strain evidence="3">H1496</strain>
    </source>
</reference>
<sequence length="301" mass="33573">MKTIHIFLIFIAIGLSSCTVEKTPFGNRLNFTSRGELQEVGYFKKNNHLISIEAPDGEFLRGYNKIAVKISTSNEQDVISEVTFSPSHKDTEGNTKSVPHSPILTPSTKNRSFEGFAVFDTPKDYSVLNATHSGIKTPWDIVLTYKVNGTTYSLETSIEVLDTRNPNLNMTQFVGRDGKQYYIALTAPEVPKVAVNELIAGIWVQQSDSTYTVANGYLLELDPRMPGEDMGNHSSPNNQDLRQGADGFYHGKVNYTMEGYWTLNFILKDATGQVIKGTQVSQRVQMGVFGEQSELHIDILF</sequence>
<evidence type="ECO:0000256" key="1">
    <source>
        <dbReference type="SAM" id="MobiDB-lite"/>
    </source>
</evidence>
<evidence type="ECO:0008006" key="4">
    <source>
        <dbReference type="Google" id="ProtNLM"/>
    </source>
</evidence>
<dbReference type="Proteomes" id="UP000217250">
    <property type="component" value="Chromosome"/>
</dbReference>
<dbReference type="OMA" id="EMPSMGH"/>
<dbReference type="GeneID" id="84807116"/>
<dbReference type="KEGG" id="cgh:CGC50_00860"/>
<dbReference type="RefSeq" id="WP_002670263.1">
    <property type="nucleotide sequence ID" value="NZ_CAJPPZ010000104.1"/>
</dbReference>
<protein>
    <recommendedName>
        <fullName evidence="4">YtkA-like domain-containing protein</fullName>
    </recommendedName>
</protein>
<dbReference type="OrthoDB" id="1065544at2"/>
<proteinExistence type="predicted"/>
<organism evidence="2 3">
    <name type="scientific">Capnocytophaga gingivalis</name>
    <dbReference type="NCBI Taxonomy" id="1017"/>
    <lineage>
        <taxon>Bacteria</taxon>
        <taxon>Pseudomonadati</taxon>
        <taxon>Bacteroidota</taxon>
        <taxon>Flavobacteriia</taxon>
        <taxon>Flavobacteriales</taxon>
        <taxon>Flavobacteriaceae</taxon>
        <taxon>Capnocytophaga</taxon>
    </lineage>
</organism>
<feature type="region of interest" description="Disordered" evidence="1">
    <location>
        <begin position="85"/>
        <end position="104"/>
    </location>
</feature>